<dbReference type="EMBL" id="CP003379">
    <property type="protein sequence ID" value="AFL89968.1"/>
    <property type="molecule type" value="Genomic_DNA"/>
</dbReference>
<gene>
    <name evidence="1" type="ordered locus">Terro_3757</name>
</gene>
<evidence type="ECO:0000313" key="1">
    <source>
        <dbReference type="EMBL" id="AFL89968.1"/>
    </source>
</evidence>
<proteinExistence type="predicted"/>
<dbReference type="KEGG" id="trs:Terro_3757"/>
<evidence type="ECO:0000313" key="2">
    <source>
        <dbReference type="Proteomes" id="UP000006056"/>
    </source>
</evidence>
<keyword evidence="2" id="KW-1185">Reference proteome</keyword>
<dbReference type="HOGENOM" id="CLU_2398580_0_0_0"/>
<name>I3ZL50_TERRK</name>
<dbReference type="AlphaFoldDB" id="I3ZL50"/>
<organism evidence="1 2">
    <name type="scientific">Terriglobus roseus (strain DSM 18391 / NRRL B-41598 / KBS 63)</name>
    <dbReference type="NCBI Taxonomy" id="926566"/>
    <lineage>
        <taxon>Bacteria</taxon>
        <taxon>Pseudomonadati</taxon>
        <taxon>Acidobacteriota</taxon>
        <taxon>Terriglobia</taxon>
        <taxon>Terriglobales</taxon>
        <taxon>Acidobacteriaceae</taxon>
        <taxon>Terriglobus</taxon>
    </lineage>
</organism>
<dbReference type="Proteomes" id="UP000006056">
    <property type="component" value="Chromosome"/>
</dbReference>
<sequence>MQWPLRETFGCLWNTGVAGGFLSRAYSPQFLFLNLTQGFALGWEVAHLQCAWLVDFYATGPGLKPLLRWDGIQWPEGHCSLRFALCANGLECL</sequence>
<protein>
    <submittedName>
        <fullName evidence="1">Uncharacterized protein</fullName>
    </submittedName>
</protein>
<accession>I3ZL50</accession>
<reference evidence="1 2" key="1">
    <citation type="submission" date="2012-06" db="EMBL/GenBank/DDBJ databases">
        <title>Complete genome of Terriglobus roseus DSM 18391.</title>
        <authorList>
            <consortium name="US DOE Joint Genome Institute (JGI-PGF)"/>
            <person name="Lucas S."/>
            <person name="Copeland A."/>
            <person name="Lapidus A."/>
            <person name="Glavina del Rio T."/>
            <person name="Dalin E."/>
            <person name="Tice H."/>
            <person name="Bruce D."/>
            <person name="Goodwin L."/>
            <person name="Pitluck S."/>
            <person name="Peters L."/>
            <person name="Mikhailova N."/>
            <person name="Munk A.C.C."/>
            <person name="Kyrpides N."/>
            <person name="Mavromatis K."/>
            <person name="Ivanova N."/>
            <person name="Brettin T."/>
            <person name="Detter J.C."/>
            <person name="Han C."/>
            <person name="Larimer F."/>
            <person name="Land M."/>
            <person name="Hauser L."/>
            <person name="Markowitz V."/>
            <person name="Cheng J.-F."/>
            <person name="Hugenholtz P."/>
            <person name="Woyke T."/>
            <person name="Wu D."/>
            <person name="Brambilla E."/>
            <person name="Klenk H.-P."/>
            <person name="Eisen J.A."/>
        </authorList>
    </citation>
    <scope>NUCLEOTIDE SEQUENCE [LARGE SCALE GENOMIC DNA]</scope>
    <source>
        <strain evidence="2">DSM 18391 / NRRL B-41598 / KBS 63</strain>
    </source>
</reference>